<feature type="domain" description="RAVE complex protein Rav1 C-terminal" evidence="1">
    <location>
        <begin position="836"/>
        <end position="1155"/>
    </location>
</feature>
<accession>F0WM96</accession>
<name>F0WM96_9STRA</name>
<dbReference type="InterPro" id="IPR052208">
    <property type="entry name" value="DmX-like/RAVE_component"/>
</dbReference>
<organism evidence="2">
    <name type="scientific">Albugo laibachii Nc14</name>
    <dbReference type="NCBI Taxonomy" id="890382"/>
    <lineage>
        <taxon>Eukaryota</taxon>
        <taxon>Sar</taxon>
        <taxon>Stramenopiles</taxon>
        <taxon>Oomycota</taxon>
        <taxon>Peronosporomycetes</taxon>
        <taxon>Albuginales</taxon>
        <taxon>Albuginaceae</taxon>
        <taxon>Albugo</taxon>
    </lineage>
</organism>
<dbReference type="PANTHER" id="PTHR13950:SF9">
    <property type="entry name" value="RABCONNECTIN-3A"/>
    <property type="match status" value="1"/>
</dbReference>
<dbReference type="Pfam" id="PF12234">
    <property type="entry name" value="Rav1p_C"/>
    <property type="match status" value="1"/>
</dbReference>
<dbReference type="SUPFAM" id="SSF49562">
    <property type="entry name" value="C2 domain (Calcium/lipid-binding domain, CaLB)"/>
    <property type="match status" value="1"/>
</dbReference>
<dbReference type="Gene3D" id="1.10.10.10">
    <property type="entry name" value="Winged helix-like DNA-binding domain superfamily/Winged helix DNA-binding domain"/>
    <property type="match status" value="1"/>
</dbReference>
<dbReference type="InterPro" id="IPR035892">
    <property type="entry name" value="C2_domain_sf"/>
</dbReference>
<reference evidence="2" key="2">
    <citation type="submission" date="2011-02" db="EMBL/GenBank/DDBJ databases">
        <authorList>
            <person name="MacLean D."/>
        </authorList>
    </citation>
    <scope>NUCLEOTIDE SEQUENCE</scope>
</reference>
<dbReference type="InterPro" id="IPR036388">
    <property type="entry name" value="WH-like_DNA-bd_sf"/>
</dbReference>
<dbReference type="HOGENOM" id="CLU_228511_0_0_1"/>
<dbReference type="InterPro" id="IPR022033">
    <property type="entry name" value="Rav1p_C"/>
</dbReference>
<sequence length="2111" mass="240427">MLDSLRWKWTASTRPLLAIFENTSISVYNLETFALVSSLKSQENEIKSIFWSDFEAILAAVSTTRMSVFRGFTQPNGQWTFVLCFYVQLSAEFAIHSVHFAPNSEYSIVCCEHMMMILGLPGGLMEEQTALLELEPQIVWKSALLAVEMAKFSIDPTVFATLEPSSKRLCVWKMKRISAVSVRRQQWQVEAKDLQSHAKEIDSFSWNLTHFLPKSPGQNVDRKCRNRLELLTEGDQELCIWAENLDSEFVCYLRFCLAPEFHFGWVEHPEDSRLFMQSLKIPGALKRFPLSIEWIAGWNASGEVRIWRVDWAEESVDVEETKICVRLPGAQPLNVQVGGNGSNLRVFSRSDDRFDCYSFALQGESLTPINHKSWTPPEGEIIALATHPMLPLMAFAALSTQLVIRISWISSSIRSSDHRSVPCGKIRLNSEPLECIQWIPSSQFDAIPLLMLAFSSGRAEIYGYTQTADSENWSCVGQLEASPSPRICVCPTYTDGAFVSDTFVLLAHGSSLKAWKCCSALDDFEVQFVPLTVPSDAPSDITCLEGGKLHPSKAFARNSQAETLHFHMFVGIRHAIVQYWRCSLQDTGLCLSLMSALAIGSKPDRIRSIRVNDLNRIAVLTASEPQVIQIVEAESGLGTLHVEASIQGTQDVQSFSWGSSHRTSYFDELLVLYPNGIAVHRCTLQGAWAFSHQITTASRLFDCTHDASASVVAAERRPAGEFVKVVGALEDSLKPNVTESLPLWHPFVLLTTLFGMHARNLDEMDDDMPNYDFRECFRVTIQLLKRFTRSLQDEALMERNVSRRLRICSELSVPRIRERRLSSISQKASDCARNLFVDDALRTESESEEIDSESSLTESERQAILSAIQKDKTFQEQRELPPQLSAILSHVLVVQALPFDLATAADLCGIRFYLALLFARETQRHFELCFPSSSILWALHSDSQPFLIDKCFHPKASWEECQYLWPGLWVRDISDLRQVLERLAKARFTASKDVRQVCLHYAALGRRSILCGLSKLGSSEECKHLAIFLEHDFTQERWSLAAIKNAYALLAKKRFELAAAFFLLCEPPRTKEAVHILWNRMQDPSLALVIARVTENRSEPLAYMQERCTPFKTTSLELTRDFLLQYCRKNKDLWMESTALWWLEDYDQACTVLLPLSLTKDPNDCSNVLPVKATHQICFFMDLTSLSLYFEWIYSKRDTSMLRYAMRKIALQKYKSLVSNPKTSDWALKKAVAGVHHAVRLVTTIDIERAFSYSAHVCKRCGLIDTALMEMLKAHRLLKMHSRWEKKALETIDVQESAEDSYPCRPMLARRKSEALGHSDILEMGYTHSRRASTIDWASSLLEASKPKAPRPWLRTQINDVECRKLASSLFVGRLIGQRVAQEIVKRLESDMMALEGSMDLQVVRWDEIWGPLCDQFAIDRSFALERALYALLPHALQHITACCLILFALERVSQLEAWLDYIASLLLHDVIQSENEVKWPVARVLLIHLTYVLFLESRKQLELSSALLTLLGESIRAAGLALAWRSRRYELVQEAVGLQLKTSSSEKPSTKAVIALWALVIRLEDDEKHVIPSHPLKSIHLAVLLHASLGKILSTEAEELHFEEESVFSCLHVPKKFWRPENSEIMVLLRQWMASLNSHLCQIVRHRSLPECLCGLYGLENAQIRGQSLVHHEERDRASEIVEFSRELARVYSNLYSDISDFVAAWGITTELHDQLLGKCDEYILLLMQHEQLGVEMTLRRLRSEPRIHIKCFVASKAVVWLRENNVFDEEEATDFLKHCCKQRKIRLLATLSRHNPQPGQSELQTLESHQTFMFVDAWEVEAQQNTLKYLHHRAPAFVELGWERLVPCTRKEMNRFAFKALQDQAAGQLWSYVDAQAKLQALLRPNSLDHPNRSYFNELFVYCQRNALLQALGLPHRFIGVIKVALIEASGLKDVLLASSWNKPYALLQLGNGILHPSCPDSWSLNTYRSSLGSLSVDPKWNDQEFAFRFSIPTHSSHSEGLHIDPNGWMERLWSKREQEDVLSSDALQKLCQILYRGPPTILHCALYSKNKLFPHQFLGHGAILLERLSSSMCMDCWVPLIAEDRHPQKAGRVHLQLTLAFELMCTSS</sequence>
<dbReference type="GO" id="GO:0007035">
    <property type="term" value="P:vacuolar acidification"/>
    <property type="evidence" value="ECO:0007669"/>
    <property type="project" value="TreeGrafter"/>
</dbReference>
<gene>
    <name evidence="2" type="primary">AlNc14C154G7601</name>
    <name evidence="2" type="ORF">ALNC14_085690</name>
</gene>
<evidence type="ECO:0000259" key="1">
    <source>
        <dbReference type="Pfam" id="PF12234"/>
    </source>
</evidence>
<reference evidence="2" key="1">
    <citation type="journal article" date="2011" name="PLoS Biol.">
        <title>Gene gain and loss during evolution of obligate parasitism in the white rust pathogen of Arabidopsis thaliana.</title>
        <authorList>
            <person name="Kemen E."/>
            <person name="Gardiner A."/>
            <person name="Schultz-Larsen T."/>
            <person name="Kemen A.C."/>
            <person name="Balmuth A.L."/>
            <person name="Robert-Seilaniantz A."/>
            <person name="Bailey K."/>
            <person name="Holub E."/>
            <person name="Studholme D.J."/>
            <person name="Maclean D."/>
            <person name="Jones J.D."/>
        </authorList>
    </citation>
    <scope>NUCLEOTIDE SEQUENCE</scope>
</reference>
<dbReference type="EMBL" id="FR824199">
    <property type="protein sequence ID" value="CCA22426.1"/>
    <property type="molecule type" value="Genomic_DNA"/>
</dbReference>
<dbReference type="GO" id="GO:0043291">
    <property type="term" value="C:RAVE complex"/>
    <property type="evidence" value="ECO:0007669"/>
    <property type="project" value="TreeGrafter"/>
</dbReference>
<dbReference type="Gene3D" id="2.60.40.150">
    <property type="entry name" value="C2 domain"/>
    <property type="match status" value="1"/>
</dbReference>
<dbReference type="PANTHER" id="PTHR13950">
    <property type="entry name" value="RABCONNECTIN-RELATED"/>
    <property type="match status" value="1"/>
</dbReference>
<dbReference type="SUPFAM" id="SSF50978">
    <property type="entry name" value="WD40 repeat-like"/>
    <property type="match status" value="1"/>
</dbReference>
<evidence type="ECO:0000313" key="2">
    <source>
        <dbReference type="EMBL" id="CCA22426.1"/>
    </source>
</evidence>
<proteinExistence type="predicted"/>
<protein>
    <submittedName>
        <fullName evidence="2">Uncharacterized protein AlNc14C154G7601</fullName>
    </submittedName>
</protein>
<dbReference type="InterPro" id="IPR036322">
    <property type="entry name" value="WD40_repeat_dom_sf"/>
</dbReference>